<keyword evidence="2" id="KW-0732">Signal</keyword>
<keyword evidence="1" id="KW-1133">Transmembrane helix</keyword>
<sequence length="102" mass="10797">MRAVPASWLTAATLGALGLLALKTLAPDAEPAGTYDQEFFGRWRPAFQLPVAALAATAATAATEPDLWSTHGILPCGIEILLGCLLGLFLVNAFRPARGRHR</sequence>
<keyword evidence="1" id="KW-0812">Transmembrane</keyword>
<dbReference type="RefSeq" id="WP_378281273.1">
    <property type="nucleotide sequence ID" value="NZ_JBHSON010000009.1"/>
</dbReference>
<reference evidence="4" key="1">
    <citation type="journal article" date="2019" name="Int. J. Syst. Evol. Microbiol.">
        <title>The Global Catalogue of Microorganisms (GCM) 10K type strain sequencing project: providing services to taxonomists for standard genome sequencing and annotation.</title>
        <authorList>
            <consortium name="The Broad Institute Genomics Platform"/>
            <consortium name="The Broad Institute Genome Sequencing Center for Infectious Disease"/>
            <person name="Wu L."/>
            <person name="Ma J."/>
        </authorList>
    </citation>
    <scope>NUCLEOTIDE SEQUENCE [LARGE SCALE GENOMIC DNA]</scope>
    <source>
        <strain evidence="4">KCTC 42087</strain>
    </source>
</reference>
<accession>A0ABW0ZV93</accession>
<gene>
    <name evidence="3" type="ORF">ACFPZN_08530</name>
</gene>
<comment type="caution">
    <text evidence="3">The sequence shown here is derived from an EMBL/GenBank/DDBJ whole genome shotgun (WGS) entry which is preliminary data.</text>
</comment>
<proteinExistence type="predicted"/>
<evidence type="ECO:0000256" key="2">
    <source>
        <dbReference type="SAM" id="SignalP"/>
    </source>
</evidence>
<name>A0ABW0ZV93_9ACTN</name>
<organism evidence="3 4">
    <name type="scientific">Actinomadura rugatobispora</name>
    <dbReference type="NCBI Taxonomy" id="1994"/>
    <lineage>
        <taxon>Bacteria</taxon>
        <taxon>Bacillati</taxon>
        <taxon>Actinomycetota</taxon>
        <taxon>Actinomycetes</taxon>
        <taxon>Streptosporangiales</taxon>
        <taxon>Thermomonosporaceae</taxon>
        <taxon>Actinomadura</taxon>
    </lineage>
</organism>
<feature type="signal peptide" evidence="2">
    <location>
        <begin position="1"/>
        <end position="26"/>
    </location>
</feature>
<protein>
    <submittedName>
        <fullName evidence="3">Uncharacterized protein</fullName>
    </submittedName>
</protein>
<feature type="chain" id="PRO_5045378278" evidence="2">
    <location>
        <begin position="27"/>
        <end position="102"/>
    </location>
</feature>
<evidence type="ECO:0000313" key="4">
    <source>
        <dbReference type="Proteomes" id="UP001596074"/>
    </source>
</evidence>
<evidence type="ECO:0000256" key="1">
    <source>
        <dbReference type="SAM" id="Phobius"/>
    </source>
</evidence>
<keyword evidence="1" id="KW-0472">Membrane</keyword>
<evidence type="ECO:0000313" key="3">
    <source>
        <dbReference type="EMBL" id="MFC5745649.1"/>
    </source>
</evidence>
<dbReference type="Proteomes" id="UP001596074">
    <property type="component" value="Unassembled WGS sequence"/>
</dbReference>
<keyword evidence="4" id="KW-1185">Reference proteome</keyword>
<feature type="transmembrane region" description="Helical" evidence="1">
    <location>
        <begin position="72"/>
        <end position="94"/>
    </location>
</feature>
<dbReference type="EMBL" id="JBHSON010000009">
    <property type="protein sequence ID" value="MFC5745649.1"/>
    <property type="molecule type" value="Genomic_DNA"/>
</dbReference>